<dbReference type="InterPro" id="IPR028979">
    <property type="entry name" value="Ser_kin/Pase_Hpr-like_N_sf"/>
</dbReference>
<name>A0A7C3CJS1_9BACT</name>
<dbReference type="AlphaFoldDB" id="A0A7C3CJS1"/>
<dbReference type="PANTHER" id="PTHR43356">
    <property type="entry name" value="PHOSPHATE ACETYLTRANSFERASE"/>
    <property type="match status" value="1"/>
</dbReference>
<dbReference type="Pfam" id="PF13500">
    <property type="entry name" value="AAA_26"/>
    <property type="match status" value="1"/>
</dbReference>
<dbReference type="SUPFAM" id="SSF52540">
    <property type="entry name" value="P-loop containing nucleoside triphosphate hydrolases"/>
    <property type="match status" value="1"/>
</dbReference>
<dbReference type="PANTHER" id="PTHR43356:SF2">
    <property type="entry name" value="PHOSPHATE ACETYLTRANSFERASE"/>
    <property type="match status" value="1"/>
</dbReference>
<accession>A0A7C3CJS1</accession>
<dbReference type="InterPro" id="IPR010766">
    <property type="entry name" value="DRTGG"/>
</dbReference>
<reference evidence="3" key="1">
    <citation type="journal article" date="2020" name="mSystems">
        <title>Genome- and Community-Level Interaction Insights into Carbon Utilization and Element Cycling Functions of Hydrothermarchaeota in Hydrothermal Sediment.</title>
        <authorList>
            <person name="Zhou Z."/>
            <person name="Liu Y."/>
            <person name="Xu W."/>
            <person name="Pan J."/>
            <person name="Luo Z.H."/>
            <person name="Li M."/>
        </authorList>
    </citation>
    <scope>NUCLEOTIDE SEQUENCE [LARGE SCALE GENOMIC DNA]</scope>
    <source>
        <strain evidence="3">HyVt-483</strain>
    </source>
</reference>
<dbReference type="SUPFAM" id="SSF75138">
    <property type="entry name" value="HprK N-terminal domain-like"/>
    <property type="match status" value="1"/>
</dbReference>
<protein>
    <submittedName>
        <fullName evidence="3">Phosphotransacetylase family protein</fullName>
    </submittedName>
</protein>
<feature type="domain" description="DRTGG" evidence="2">
    <location>
        <begin position="213"/>
        <end position="317"/>
    </location>
</feature>
<dbReference type="InterPro" id="IPR027417">
    <property type="entry name" value="P-loop_NTPase"/>
</dbReference>
<evidence type="ECO:0000256" key="1">
    <source>
        <dbReference type="ARBA" id="ARBA00011643"/>
    </source>
</evidence>
<dbReference type="InterPro" id="IPR050500">
    <property type="entry name" value="Phos_Acetyltrans/Butyryltrans"/>
</dbReference>
<comment type="caution">
    <text evidence="3">The sequence shown here is derived from an EMBL/GenBank/DDBJ whole genome shotgun (WGS) entry which is preliminary data.</text>
</comment>
<evidence type="ECO:0000313" key="3">
    <source>
        <dbReference type="EMBL" id="HFC97196.1"/>
    </source>
</evidence>
<organism evidence="3">
    <name type="scientific">Thermosulfurimonas dismutans</name>
    <dbReference type="NCBI Taxonomy" id="999894"/>
    <lineage>
        <taxon>Bacteria</taxon>
        <taxon>Pseudomonadati</taxon>
        <taxon>Thermodesulfobacteriota</taxon>
        <taxon>Thermodesulfobacteria</taxon>
        <taxon>Thermodesulfobacteriales</taxon>
        <taxon>Thermodesulfobacteriaceae</taxon>
        <taxon>Thermosulfurimonas</taxon>
    </lineage>
</organism>
<comment type="subunit">
    <text evidence="1">Homohexamer.</text>
</comment>
<evidence type="ECO:0000259" key="2">
    <source>
        <dbReference type="Pfam" id="PF07085"/>
    </source>
</evidence>
<gene>
    <name evidence="3" type="ORF">ENJ40_01890</name>
</gene>
<dbReference type="Gene3D" id="3.40.1390.20">
    <property type="entry name" value="HprK N-terminal domain-like"/>
    <property type="match status" value="1"/>
</dbReference>
<dbReference type="Gene3D" id="3.40.50.300">
    <property type="entry name" value="P-loop containing nucleotide triphosphate hydrolases"/>
    <property type="match status" value="1"/>
</dbReference>
<sequence>MSIIYVLSVAPHAGKTAAVLGLGEFLKEKGIPFTYRRPLGGRPVEAGGSITDGDALFVSRNLGLEIPPEELTGIVLSQEFVVEALQEGKKGLTERVISLVRRAGESGKKVLLHGYGGFYAGHFLGLSAPYLLREIPCRVLLVMRYEGLESLDLLLKVLEDLGENRVALLVNALTPELSEEYQGFIKPFIQRQGVKVLGEIPYDAVLAGVSVRELTEVLQARVLFPFEGDPLVEDFLIGGMQVDQAIRYFRRSRNFGVIVGGDRSDIQLAALETGARCLLLTGGLYPNEIILSRAEEAGVPVLVVEGDTYSVARRVERLSAEAPLRHPQKVKQARDLFVQHLAEDLLREFLEI</sequence>
<dbReference type="EMBL" id="DRMH01000019">
    <property type="protein sequence ID" value="HFC97196.1"/>
    <property type="molecule type" value="Genomic_DNA"/>
</dbReference>
<dbReference type="Pfam" id="PF07085">
    <property type="entry name" value="DRTGG"/>
    <property type="match status" value="1"/>
</dbReference>
<dbReference type="Proteomes" id="UP000886043">
    <property type="component" value="Unassembled WGS sequence"/>
</dbReference>
<proteinExistence type="predicted"/>